<evidence type="ECO:0000256" key="4">
    <source>
        <dbReference type="ARBA" id="ARBA00023136"/>
    </source>
</evidence>
<evidence type="ECO:0000313" key="7">
    <source>
        <dbReference type="Proteomes" id="UP000661006"/>
    </source>
</evidence>
<keyword evidence="2 5" id="KW-0812">Transmembrane</keyword>
<keyword evidence="1" id="KW-1003">Cell membrane</keyword>
<dbReference type="GeneID" id="81475740"/>
<accession>A0A9Q2IXI0</accession>
<comment type="caution">
    <text evidence="6">The sequence shown here is derived from an EMBL/GenBank/DDBJ whole genome shotgun (WGS) entry which is preliminary data.</text>
</comment>
<gene>
    <name evidence="6" type="ORF">HKD32_13635</name>
</gene>
<dbReference type="EMBL" id="JABCQN010000009">
    <property type="protein sequence ID" value="MBF0871877.1"/>
    <property type="molecule type" value="Genomic_DNA"/>
</dbReference>
<dbReference type="InterPro" id="IPR012451">
    <property type="entry name" value="DUF1656"/>
</dbReference>
<feature type="transmembrane region" description="Helical" evidence="5">
    <location>
        <begin position="6"/>
        <end position="29"/>
    </location>
</feature>
<dbReference type="Proteomes" id="UP000661006">
    <property type="component" value="Unassembled WGS sequence"/>
</dbReference>
<keyword evidence="3 5" id="KW-1133">Transmembrane helix</keyword>
<feature type="non-terminal residue" evidence="6">
    <location>
        <position position="54"/>
    </location>
</feature>
<dbReference type="AlphaFoldDB" id="A0A9Q2IXI0"/>
<proteinExistence type="predicted"/>
<organism evidence="6 7">
    <name type="scientific">Gluconobacter japonicus</name>
    <dbReference type="NCBI Taxonomy" id="376620"/>
    <lineage>
        <taxon>Bacteria</taxon>
        <taxon>Pseudomonadati</taxon>
        <taxon>Pseudomonadota</taxon>
        <taxon>Alphaproteobacteria</taxon>
        <taxon>Acetobacterales</taxon>
        <taxon>Acetobacteraceae</taxon>
        <taxon>Gluconobacter</taxon>
    </lineage>
</organism>
<name>A0A9Q2IXI0_GLUJA</name>
<dbReference type="RefSeq" id="WP_194258267.1">
    <property type="nucleotide sequence ID" value="NZ_JABCQN010000009.1"/>
</dbReference>
<keyword evidence="4 5" id="KW-0472">Membrane</keyword>
<evidence type="ECO:0000256" key="1">
    <source>
        <dbReference type="ARBA" id="ARBA00022475"/>
    </source>
</evidence>
<evidence type="ECO:0000256" key="3">
    <source>
        <dbReference type="ARBA" id="ARBA00022989"/>
    </source>
</evidence>
<evidence type="ECO:0000313" key="6">
    <source>
        <dbReference type="EMBL" id="MBF0871877.1"/>
    </source>
</evidence>
<evidence type="ECO:0000256" key="5">
    <source>
        <dbReference type="SAM" id="Phobius"/>
    </source>
</evidence>
<sequence>MLTEVNLFGVFVAPLSIYAVAAVFVTLLLRSILWRTGALSWFWHVALFEIALYV</sequence>
<reference evidence="6" key="1">
    <citation type="submission" date="2020-04" db="EMBL/GenBank/DDBJ databases">
        <authorList>
            <person name="Sombolestani A."/>
        </authorList>
    </citation>
    <scope>NUCLEOTIDE SEQUENCE</scope>
    <source>
        <strain evidence="6">R71697</strain>
    </source>
</reference>
<evidence type="ECO:0000256" key="2">
    <source>
        <dbReference type="ARBA" id="ARBA00022692"/>
    </source>
</evidence>
<reference evidence="6" key="2">
    <citation type="submission" date="2020-11" db="EMBL/GenBank/DDBJ databases">
        <title>Description of novel Gluconobacter species.</title>
        <authorList>
            <person name="Cleenwerck I."/>
            <person name="Cnockaert M."/>
            <person name="Borremans W."/>
            <person name="Wieme A.D."/>
            <person name="De Vuyst L."/>
            <person name="Vandamme P."/>
        </authorList>
    </citation>
    <scope>NUCLEOTIDE SEQUENCE</scope>
    <source>
        <strain evidence="6">R71697</strain>
    </source>
</reference>
<dbReference type="Pfam" id="PF07869">
    <property type="entry name" value="DUF1656"/>
    <property type="match status" value="1"/>
</dbReference>
<protein>
    <submittedName>
        <fullName evidence="6">DUF1656 domain-containing protein</fullName>
    </submittedName>
</protein>